<dbReference type="RefSeq" id="WP_290139416.1">
    <property type="nucleotide sequence ID" value="NZ_CP101620.1"/>
</dbReference>
<proteinExistence type="predicted"/>
<organism evidence="1 2">
    <name type="scientific">Allocoprobacillus halotolerans</name>
    <dbReference type="NCBI Taxonomy" id="2944914"/>
    <lineage>
        <taxon>Bacteria</taxon>
        <taxon>Bacillati</taxon>
        <taxon>Bacillota</taxon>
        <taxon>Erysipelotrichia</taxon>
        <taxon>Erysipelotrichales</taxon>
        <taxon>Erysipelotrichaceae</taxon>
        <taxon>Allocoprobacillus</taxon>
    </lineage>
</organism>
<gene>
    <name evidence="1" type="ORF">NMU03_14485</name>
</gene>
<keyword evidence="2" id="KW-1185">Reference proteome</keyword>
<evidence type="ECO:0008006" key="3">
    <source>
        <dbReference type="Google" id="ProtNLM"/>
    </source>
</evidence>
<evidence type="ECO:0000313" key="2">
    <source>
        <dbReference type="Proteomes" id="UP001060112"/>
    </source>
</evidence>
<name>A0ABY5I0B7_9FIRM</name>
<reference evidence="1" key="1">
    <citation type="submission" date="2022-07" db="EMBL/GenBank/DDBJ databases">
        <title>Faecal culturing of patients with breast cancer.</title>
        <authorList>
            <person name="Teng N.M.Y."/>
            <person name="Kiu R."/>
            <person name="Evans R."/>
            <person name="Baker D.J."/>
            <person name="Zenner C."/>
            <person name="Robinson S.D."/>
            <person name="Hall L.J."/>
        </authorList>
    </citation>
    <scope>NUCLEOTIDE SEQUENCE</scope>
    <source>
        <strain evidence="1">LH1062</strain>
    </source>
</reference>
<protein>
    <recommendedName>
        <fullName evidence="3">Dipicolinate synthase subunit A</fullName>
    </recommendedName>
</protein>
<sequence>MDDEDFVCKNSILTAEGVLAYLIGHRRFPIYRSQIHVLGYGHCGKIIVRDLVALQADVYVGIRNPIILDEINDQGAKGYIMADMDLSACDILINTVPSQIVSSTHLDHANAHMMILDIASYPYGVDHHYALSKGFNSIILPSIPSKYAYGFAGKMMADIMERKINNE</sequence>
<evidence type="ECO:0000313" key="1">
    <source>
        <dbReference type="EMBL" id="UTY38787.1"/>
    </source>
</evidence>
<dbReference type="Proteomes" id="UP001060112">
    <property type="component" value="Chromosome"/>
</dbReference>
<accession>A0ABY5I0B7</accession>
<dbReference type="Gene3D" id="3.40.50.720">
    <property type="entry name" value="NAD(P)-binding Rossmann-like Domain"/>
    <property type="match status" value="1"/>
</dbReference>
<dbReference type="EMBL" id="CP101620">
    <property type="protein sequence ID" value="UTY38787.1"/>
    <property type="molecule type" value="Genomic_DNA"/>
</dbReference>
<dbReference type="InterPro" id="IPR036291">
    <property type="entry name" value="NAD(P)-bd_dom_sf"/>
</dbReference>
<dbReference type="SUPFAM" id="SSF51735">
    <property type="entry name" value="NAD(P)-binding Rossmann-fold domains"/>
    <property type="match status" value="1"/>
</dbReference>